<keyword evidence="9" id="KW-1185">Reference proteome</keyword>
<evidence type="ECO:0000313" key="8">
    <source>
        <dbReference type="EMBL" id="KAL1529022.1"/>
    </source>
</evidence>
<dbReference type="Pfam" id="PF11594">
    <property type="entry name" value="Med28"/>
    <property type="match status" value="1"/>
</dbReference>
<evidence type="ECO:0000256" key="3">
    <source>
        <dbReference type="ARBA" id="ARBA00023015"/>
    </source>
</evidence>
<keyword evidence="5" id="KW-0804">Transcription</keyword>
<keyword evidence="6" id="KW-0539">Nucleus</keyword>
<comment type="caution">
    <text evidence="8">The sequence shown here is derived from an EMBL/GenBank/DDBJ whole genome shotgun (WGS) entry which is preliminary data.</text>
</comment>
<keyword evidence="4 7" id="KW-0175">Coiled coil</keyword>
<evidence type="ECO:0000256" key="6">
    <source>
        <dbReference type="ARBA" id="ARBA00023242"/>
    </source>
</evidence>
<evidence type="ECO:0008006" key="10">
    <source>
        <dbReference type="Google" id="ProtNLM"/>
    </source>
</evidence>
<dbReference type="InterPro" id="IPR021640">
    <property type="entry name" value="Mediator_Med28"/>
</dbReference>
<name>A0AB34K758_PRYPA</name>
<dbReference type="AlphaFoldDB" id="A0AB34K758"/>
<dbReference type="EMBL" id="JBGBPQ010000002">
    <property type="protein sequence ID" value="KAL1529022.1"/>
    <property type="molecule type" value="Genomic_DNA"/>
</dbReference>
<organism evidence="8 9">
    <name type="scientific">Prymnesium parvum</name>
    <name type="common">Toxic golden alga</name>
    <dbReference type="NCBI Taxonomy" id="97485"/>
    <lineage>
        <taxon>Eukaryota</taxon>
        <taxon>Haptista</taxon>
        <taxon>Haptophyta</taxon>
        <taxon>Prymnesiophyceae</taxon>
        <taxon>Prymnesiales</taxon>
        <taxon>Prymnesiaceae</taxon>
        <taxon>Prymnesium</taxon>
    </lineage>
</organism>
<evidence type="ECO:0000256" key="2">
    <source>
        <dbReference type="ARBA" id="ARBA00005571"/>
    </source>
</evidence>
<evidence type="ECO:0000256" key="4">
    <source>
        <dbReference type="ARBA" id="ARBA00023054"/>
    </source>
</evidence>
<evidence type="ECO:0000256" key="7">
    <source>
        <dbReference type="SAM" id="Coils"/>
    </source>
</evidence>
<dbReference type="GO" id="GO:0005634">
    <property type="term" value="C:nucleus"/>
    <property type="evidence" value="ECO:0007669"/>
    <property type="project" value="UniProtKB-SubCell"/>
</dbReference>
<gene>
    <name evidence="8" type="ORF">AB1Y20_010342</name>
</gene>
<dbReference type="Proteomes" id="UP001515480">
    <property type="component" value="Unassembled WGS sequence"/>
</dbReference>
<feature type="coiled-coil region" evidence="7">
    <location>
        <begin position="59"/>
        <end position="93"/>
    </location>
</feature>
<comment type="similarity">
    <text evidence="2">Belongs to the Mediator complex subunit 28 family.</text>
</comment>
<sequence length="114" mass="12008">MAAAALAEEMRRELGACLRYAHAEEASAEGVDAHVRAFLAAARELHAAFGAAAAGGGEAARLAAQVAALRAELRQKDELLQAHRARLHRWQEQSAALKLSDPMLLPNAAAPPPP</sequence>
<evidence type="ECO:0000256" key="1">
    <source>
        <dbReference type="ARBA" id="ARBA00004123"/>
    </source>
</evidence>
<accession>A0AB34K758</accession>
<evidence type="ECO:0000256" key="5">
    <source>
        <dbReference type="ARBA" id="ARBA00023163"/>
    </source>
</evidence>
<proteinExistence type="inferred from homology"/>
<reference evidence="8 9" key="1">
    <citation type="journal article" date="2024" name="Science">
        <title>Giant polyketide synthase enzymes in the biosynthesis of giant marine polyether toxins.</title>
        <authorList>
            <person name="Fallon T.R."/>
            <person name="Shende V.V."/>
            <person name="Wierzbicki I.H."/>
            <person name="Pendleton A.L."/>
            <person name="Watervoot N.F."/>
            <person name="Auber R.P."/>
            <person name="Gonzalez D.J."/>
            <person name="Wisecaver J.H."/>
            <person name="Moore B.S."/>
        </authorList>
    </citation>
    <scope>NUCLEOTIDE SEQUENCE [LARGE SCALE GENOMIC DNA]</scope>
    <source>
        <strain evidence="8 9">12B1</strain>
    </source>
</reference>
<protein>
    <recommendedName>
        <fullName evidence="10">Mediator of RNA polymerase II transcription subunit 28</fullName>
    </recommendedName>
</protein>
<comment type="subcellular location">
    <subcellularLocation>
        <location evidence="1">Nucleus</location>
    </subcellularLocation>
</comment>
<evidence type="ECO:0000313" key="9">
    <source>
        <dbReference type="Proteomes" id="UP001515480"/>
    </source>
</evidence>
<keyword evidence="3" id="KW-0805">Transcription regulation</keyword>